<proteinExistence type="predicted"/>
<dbReference type="Proteomes" id="UP001153076">
    <property type="component" value="Unassembled WGS sequence"/>
</dbReference>
<accession>A0A9Q1KL60</accession>
<dbReference type="Gene3D" id="3.30.70.100">
    <property type="match status" value="1"/>
</dbReference>
<reference evidence="4" key="1">
    <citation type="submission" date="2022-04" db="EMBL/GenBank/DDBJ databases">
        <title>Carnegiea gigantea Genome sequencing and assembly v2.</title>
        <authorList>
            <person name="Copetti D."/>
            <person name="Sanderson M.J."/>
            <person name="Burquez A."/>
            <person name="Wojciechowski M.F."/>
        </authorList>
    </citation>
    <scope>NUCLEOTIDE SEQUENCE</scope>
    <source>
        <strain evidence="4">SGP5-SGP5p</strain>
        <tissue evidence="4">Aerial part</tissue>
    </source>
</reference>
<dbReference type="Pfam" id="PF00403">
    <property type="entry name" value="HMA"/>
    <property type="match status" value="1"/>
</dbReference>
<feature type="region of interest" description="Disordered" evidence="2">
    <location>
        <begin position="96"/>
        <end position="191"/>
    </location>
</feature>
<evidence type="ECO:0000256" key="1">
    <source>
        <dbReference type="ARBA" id="ARBA00022723"/>
    </source>
</evidence>
<gene>
    <name evidence="4" type="ORF">Cgig2_029149</name>
</gene>
<keyword evidence="1" id="KW-0479">Metal-binding</keyword>
<evidence type="ECO:0000259" key="3">
    <source>
        <dbReference type="PROSITE" id="PS50846"/>
    </source>
</evidence>
<evidence type="ECO:0000313" key="4">
    <source>
        <dbReference type="EMBL" id="KAJ8444955.1"/>
    </source>
</evidence>
<sequence length="412" mass="46651">MVPELEFQKHLGNHSNLLSIFALNKMQRPRITEIHVRMDCNGCVQKVRKAVNSIDGVYDLYIDLPQQKLTVIGRADPERIIKAIKKVRKVATICSHTDVRDENSQPQEPPADGGAPPPQGEATRPEGGEPSSTEPPKSEVPPPPPEEPPKDQRPPPTPPPENLSAQNPPPETNPSPPVIDNPPCQPENLSKPNDQEEVHVIYHHPPDYGYRYGYGSGYATGYSHGDYGNWNSRPGSSFRHETPAQPIYHDPPHRVYHEVPHHPLYQEHPQPVYYERPPPRTVYHESPGHVYHEPSARPVYHEPPPRPSYHEPPPRPSYYEPPPRPSYYEPPPRPSYQEPPPQSQPVYVTHSYNTSRPSPYITAYQYAQSPPQYTTYSRMDHYTTDPYWDTEASSGNAGSMFSDENPNACTIV</sequence>
<dbReference type="GO" id="GO:0046872">
    <property type="term" value="F:metal ion binding"/>
    <property type="evidence" value="ECO:0007669"/>
    <property type="project" value="UniProtKB-KW"/>
</dbReference>
<evidence type="ECO:0000313" key="5">
    <source>
        <dbReference type="Proteomes" id="UP001153076"/>
    </source>
</evidence>
<name>A0A9Q1KL60_9CARY</name>
<dbReference type="SUPFAM" id="SSF55008">
    <property type="entry name" value="HMA, heavy metal-associated domain"/>
    <property type="match status" value="1"/>
</dbReference>
<comment type="caution">
    <text evidence="4">The sequence shown here is derived from an EMBL/GenBank/DDBJ whole genome shotgun (WGS) entry which is preliminary data.</text>
</comment>
<dbReference type="InterPro" id="IPR006121">
    <property type="entry name" value="HMA_dom"/>
</dbReference>
<dbReference type="PANTHER" id="PTHR22814:SF320">
    <property type="entry name" value="OS01G0309800 PROTEIN"/>
    <property type="match status" value="1"/>
</dbReference>
<dbReference type="EMBL" id="JAKOGI010000082">
    <property type="protein sequence ID" value="KAJ8444955.1"/>
    <property type="molecule type" value="Genomic_DNA"/>
</dbReference>
<dbReference type="CDD" id="cd00371">
    <property type="entry name" value="HMA"/>
    <property type="match status" value="1"/>
</dbReference>
<feature type="compositionally biased region" description="Pro residues" evidence="2">
    <location>
        <begin position="314"/>
        <end position="343"/>
    </location>
</feature>
<dbReference type="PANTHER" id="PTHR22814">
    <property type="entry name" value="COPPER TRANSPORT PROTEIN ATOX1-RELATED"/>
    <property type="match status" value="1"/>
</dbReference>
<protein>
    <recommendedName>
        <fullName evidence="3">HMA domain-containing protein</fullName>
    </recommendedName>
</protein>
<keyword evidence="5" id="KW-1185">Reference proteome</keyword>
<evidence type="ECO:0000256" key="2">
    <source>
        <dbReference type="SAM" id="MobiDB-lite"/>
    </source>
</evidence>
<feature type="domain" description="HMA" evidence="3">
    <location>
        <begin position="29"/>
        <end position="92"/>
    </location>
</feature>
<dbReference type="OrthoDB" id="1919822at2759"/>
<dbReference type="PROSITE" id="PS50846">
    <property type="entry name" value="HMA_2"/>
    <property type="match status" value="1"/>
</dbReference>
<organism evidence="4 5">
    <name type="scientific">Carnegiea gigantea</name>
    <dbReference type="NCBI Taxonomy" id="171969"/>
    <lineage>
        <taxon>Eukaryota</taxon>
        <taxon>Viridiplantae</taxon>
        <taxon>Streptophyta</taxon>
        <taxon>Embryophyta</taxon>
        <taxon>Tracheophyta</taxon>
        <taxon>Spermatophyta</taxon>
        <taxon>Magnoliopsida</taxon>
        <taxon>eudicotyledons</taxon>
        <taxon>Gunneridae</taxon>
        <taxon>Pentapetalae</taxon>
        <taxon>Caryophyllales</taxon>
        <taxon>Cactineae</taxon>
        <taxon>Cactaceae</taxon>
        <taxon>Cactoideae</taxon>
        <taxon>Echinocereeae</taxon>
        <taxon>Carnegiea</taxon>
    </lineage>
</organism>
<dbReference type="InterPro" id="IPR036163">
    <property type="entry name" value="HMA_dom_sf"/>
</dbReference>
<feature type="compositionally biased region" description="Pro residues" evidence="2">
    <location>
        <begin position="154"/>
        <end position="185"/>
    </location>
</feature>
<feature type="region of interest" description="Disordered" evidence="2">
    <location>
        <begin position="269"/>
        <end position="354"/>
    </location>
</feature>
<dbReference type="AlphaFoldDB" id="A0A9Q1KL60"/>
<dbReference type="PRINTS" id="PR01217">
    <property type="entry name" value="PRICHEXTENSN"/>
</dbReference>
<feature type="compositionally biased region" description="Basic and acidic residues" evidence="2">
    <location>
        <begin position="282"/>
        <end position="313"/>
    </location>
</feature>